<evidence type="ECO:0000313" key="2">
    <source>
        <dbReference type="EMBL" id="GAI87595.1"/>
    </source>
</evidence>
<feature type="non-terminal residue" evidence="2">
    <location>
        <position position="135"/>
    </location>
</feature>
<keyword evidence="1" id="KW-1133">Transmembrane helix</keyword>
<sequence>MVKDKKKKNKKKGYKKRKFYEFFRVKKKGKEKTIKVTGTERIKVETKKQIEHQNILLRNIFIGLGIFILAILFFFWFVNFLSTFEYEGIEFNIIKEGEIIFYHTSFPMTYEGKDINYNIYLRNDPRKLKDIPFDG</sequence>
<dbReference type="EMBL" id="BARW01006282">
    <property type="protein sequence ID" value="GAI87595.1"/>
    <property type="molecule type" value="Genomic_DNA"/>
</dbReference>
<proteinExistence type="predicted"/>
<evidence type="ECO:0000256" key="1">
    <source>
        <dbReference type="SAM" id="Phobius"/>
    </source>
</evidence>
<name>X1TJ53_9ZZZZ</name>
<feature type="transmembrane region" description="Helical" evidence="1">
    <location>
        <begin position="56"/>
        <end position="78"/>
    </location>
</feature>
<protein>
    <submittedName>
        <fullName evidence="2">Uncharacterized protein</fullName>
    </submittedName>
</protein>
<keyword evidence="1" id="KW-0472">Membrane</keyword>
<keyword evidence="1" id="KW-0812">Transmembrane</keyword>
<reference evidence="2" key="1">
    <citation type="journal article" date="2014" name="Front. Microbiol.">
        <title>High frequency of phylogenetically diverse reductive dehalogenase-homologous genes in deep subseafloor sedimentary metagenomes.</title>
        <authorList>
            <person name="Kawai M."/>
            <person name="Futagami T."/>
            <person name="Toyoda A."/>
            <person name="Takaki Y."/>
            <person name="Nishi S."/>
            <person name="Hori S."/>
            <person name="Arai W."/>
            <person name="Tsubouchi T."/>
            <person name="Morono Y."/>
            <person name="Uchiyama I."/>
            <person name="Ito T."/>
            <person name="Fujiyama A."/>
            <person name="Inagaki F."/>
            <person name="Takami H."/>
        </authorList>
    </citation>
    <scope>NUCLEOTIDE SEQUENCE</scope>
    <source>
        <strain evidence="2">Expedition CK06-06</strain>
    </source>
</reference>
<dbReference type="AlphaFoldDB" id="X1TJ53"/>
<accession>X1TJ53</accession>
<comment type="caution">
    <text evidence="2">The sequence shown here is derived from an EMBL/GenBank/DDBJ whole genome shotgun (WGS) entry which is preliminary data.</text>
</comment>
<organism evidence="2">
    <name type="scientific">marine sediment metagenome</name>
    <dbReference type="NCBI Taxonomy" id="412755"/>
    <lineage>
        <taxon>unclassified sequences</taxon>
        <taxon>metagenomes</taxon>
        <taxon>ecological metagenomes</taxon>
    </lineage>
</organism>
<gene>
    <name evidence="2" type="ORF">S12H4_13192</name>
</gene>